<dbReference type="InterPro" id="IPR014854">
    <property type="entry name" value="Nse4_C"/>
</dbReference>
<evidence type="ECO:0000256" key="4">
    <source>
        <dbReference type="ARBA" id="ARBA00023172"/>
    </source>
</evidence>
<dbReference type="PANTHER" id="PTHR16140:SF0">
    <property type="entry name" value="NON-STRUCTURAL MAINTENANCE OF CHROMOSOMES ELEMENT 4"/>
    <property type="match status" value="1"/>
</dbReference>
<comment type="function">
    <text evidence="7">Component of the SMC5-SMC6 complex, that promotes sister chromatid alignment after DNA damage and facilitates double-stranded DNA breaks (DSBs) repair via homologous recombination between sister chromatids.</text>
</comment>
<keyword evidence="6 7" id="KW-0539">Nucleus</keyword>
<evidence type="ECO:0000313" key="10">
    <source>
        <dbReference type="Proteomes" id="UP001329430"/>
    </source>
</evidence>
<sequence>MEVNQENSNSKKLSYERKQGYRNLLNRIEGIEENDDIGLNTIKDLGEVLKEIKELDGQCPFVDRVEYLDETLLQHVALSTASSLLVKCMENVDIFTSTYEPTEFATKIIDGIKETETFKSSDWLNLLEGARKIVPTVSNYSFLYGSFDATKLPEPKEKKERIKREAQENVQKVQLQKVHNLQKEEEGIDDTVTFIGNVLSLKYKENNNNPIAYFDFVVDSEDFGATVENIFYTSFLVRDGKAKLDIENNVPFIQPVRKSNLKSFRNDGGKNSQMIPSITMDDWEVLRTKEGLIQARRKLLMSKK</sequence>
<keyword evidence="10" id="KW-1185">Reference proteome</keyword>
<name>A0AAN7VQ49_9COLE</name>
<dbReference type="AlphaFoldDB" id="A0AAN7VQ49"/>
<dbReference type="GO" id="GO:0006310">
    <property type="term" value="P:DNA recombination"/>
    <property type="evidence" value="ECO:0007669"/>
    <property type="project" value="UniProtKB-UniRule"/>
</dbReference>
<comment type="caution">
    <text evidence="9">The sequence shown here is derived from an EMBL/GenBank/DDBJ whole genome shotgun (WGS) entry which is preliminary data.</text>
</comment>
<comment type="similarity">
    <text evidence="2 7">Belongs to the NSE4 family.</text>
</comment>
<evidence type="ECO:0000259" key="8">
    <source>
        <dbReference type="Pfam" id="PF08743"/>
    </source>
</evidence>
<proteinExistence type="inferred from homology"/>
<evidence type="ECO:0000256" key="5">
    <source>
        <dbReference type="ARBA" id="ARBA00023204"/>
    </source>
</evidence>
<protein>
    <recommendedName>
        <fullName evidence="7">Non-structural maintenance of chromosomes element 4</fullName>
    </recommendedName>
</protein>
<dbReference type="GO" id="GO:0030915">
    <property type="term" value="C:Smc5-Smc6 complex"/>
    <property type="evidence" value="ECO:0007669"/>
    <property type="project" value="UniProtKB-UniRule"/>
</dbReference>
<dbReference type="GO" id="GO:0006281">
    <property type="term" value="P:DNA repair"/>
    <property type="evidence" value="ECO:0007669"/>
    <property type="project" value="UniProtKB-UniRule"/>
</dbReference>
<accession>A0AAN7VQ49</accession>
<keyword evidence="5 7" id="KW-0234">DNA repair</keyword>
<dbReference type="Proteomes" id="UP001329430">
    <property type="component" value="Chromosome 2"/>
</dbReference>
<dbReference type="GO" id="GO:0005634">
    <property type="term" value="C:nucleus"/>
    <property type="evidence" value="ECO:0007669"/>
    <property type="project" value="UniProtKB-SubCell"/>
</dbReference>
<gene>
    <name evidence="9" type="ORF">RI129_003403</name>
</gene>
<evidence type="ECO:0000256" key="3">
    <source>
        <dbReference type="ARBA" id="ARBA00022763"/>
    </source>
</evidence>
<dbReference type="InterPro" id="IPR027786">
    <property type="entry name" value="Nse4/EID"/>
</dbReference>
<keyword evidence="3 7" id="KW-0227">DNA damage</keyword>
<reference evidence="9 10" key="1">
    <citation type="journal article" date="2024" name="Insects">
        <title>An Improved Chromosome-Level Genome Assembly of the Firefly Pyrocoelia pectoralis.</title>
        <authorList>
            <person name="Fu X."/>
            <person name="Meyer-Rochow V.B."/>
            <person name="Ballantyne L."/>
            <person name="Zhu X."/>
        </authorList>
    </citation>
    <scope>NUCLEOTIDE SEQUENCE [LARGE SCALE GENOMIC DNA]</scope>
    <source>
        <strain evidence="9">XCY_ONT2</strain>
    </source>
</reference>
<feature type="domain" description="Non-structural maintenance of chromosome element 4 C-terminal" evidence="8">
    <location>
        <begin position="210"/>
        <end position="286"/>
    </location>
</feature>
<comment type="subunit">
    <text evidence="7">Component of the SMC5-SMC6 complex.</text>
</comment>
<evidence type="ECO:0000313" key="9">
    <source>
        <dbReference type="EMBL" id="KAK5648511.1"/>
    </source>
</evidence>
<organism evidence="9 10">
    <name type="scientific">Pyrocoelia pectoralis</name>
    <dbReference type="NCBI Taxonomy" id="417401"/>
    <lineage>
        <taxon>Eukaryota</taxon>
        <taxon>Metazoa</taxon>
        <taxon>Ecdysozoa</taxon>
        <taxon>Arthropoda</taxon>
        <taxon>Hexapoda</taxon>
        <taxon>Insecta</taxon>
        <taxon>Pterygota</taxon>
        <taxon>Neoptera</taxon>
        <taxon>Endopterygota</taxon>
        <taxon>Coleoptera</taxon>
        <taxon>Polyphaga</taxon>
        <taxon>Elateriformia</taxon>
        <taxon>Elateroidea</taxon>
        <taxon>Lampyridae</taxon>
        <taxon>Lampyrinae</taxon>
        <taxon>Pyrocoelia</taxon>
    </lineage>
</organism>
<evidence type="ECO:0000256" key="7">
    <source>
        <dbReference type="RuleBase" id="RU365071"/>
    </source>
</evidence>
<dbReference type="Pfam" id="PF08743">
    <property type="entry name" value="Nse4_C"/>
    <property type="match status" value="1"/>
</dbReference>
<dbReference type="EMBL" id="JAVRBK010000002">
    <property type="protein sequence ID" value="KAK5648511.1"/>
    <property type="molecule type" value="Genomic_DNA"/>
</dbReference>
<comment type="subcellular location">
    <subcellularLocation>
        <location evidence="1 7">Nucleus</location>
    </subcellularLocation>
</comment>
<keyword evidence="4 7" id="KW-0233">DNA recombination</keyword>
<dbReference type="PANTHER" id="PTHR16140">
    <property type="entry name" value="NON-STRUCTURAL MAINTENANCE OF CHROMOSOMES ELEMENT 4"/>
    <property type="match status" value="1"/>
</dbReference>
<evidence type="ECO:0000256" key="1">
    <source>
        <dbReference type="ARBA" id="ARBA00004123"/>
    </source>
</evidence>
<evidence type="ECO:0000256" key="6">
    <source>
        <dbReference type="ARBA" id="ARBA00023242"/>
    </source>
</evidence>
<evidence type="ECO:0000256" key="2">
    <source>
        <dbReference type="ARBA" id="ARBA00008997"/>
    </source>
</evidence>